<keyword evidence="1" id="KW-0812">Transmembrane</keyword>
<keyword evidence="3" id="KW-1185">Reference proteome</keyword>
<evidence type="ECO:0000313" key="2">
    <source>
        <dbReference type="EMBL" id="MEK8046357.1"/>
    </source>
</evidence>
<evidence type="ECO:0000256" key="1">
    <source>
        <dbReference type="SAM" id="Phobius"/>
    </source>
</evidence>
<organism evidence="2 3">
    <name type="scientific">Ideonella margarita</name>
    <dbReference type="NCBI Taxonomy" id="2984191"/>
    <lineage>
        <taxon>Bacteria</taxon>
        <taxon>Pseudomonadati</taxon>
        <taxon>Pseudomonadota</taxon>
        <taxon>Betaproteobacteria</taxon>
        <taxon>Burkholderiales</taxon>
        <taxon>Sphaerotilaceae</taxon>
        <taxon>Ideonella</taxon>
    </lineage>
</organism>
<dbReference type="RefSeq" id="WP_341398645.1">
    <property type="nucleotide sequence ID" value="NZ_JBBUTI010000005.1"/>
</dbReference>
<dbReference type="Proteomes" id="UP001379945">
    <property type="component" value="Unassembled WGS sequence"/>
</dbReference>
<evidence type="ECO:0000313" key="3">
    <source>
        <dbReference type="Proteomes" id="UP001379945"/>
    </source>
</evidence>
<keyword evidence="1" id="KW-1133">Transmembrane helix</keyword>
<gene>
    <name evidence="2" type="ORF">AACH00_08385</name>
</gene>
<keyword evidence="1" id="KW-0472">Membrane</keyword>
<protein>
    <recommendedName>
        <fullName evidence="4">Holin-X, holin superfamily III</fullName>
    </recommendedName>
</protein>
<dbReference type="EMBL" id="JBBUTI010000005">
    <property type="protein sequence ID" value="MEK8046357.1"/>
    <property type="molecule type" value="Genomic_DNA"/>
</dbReference>
<evidence type="ECO:0008006" key="4">
    <source>
        <dbReference type="Google" id="ProtNLM"/>
    </source>
</evidence>
<sequence>MLHPLFKTLATEPQTLLEHAAAYAALATEETRHWLHHGRRRAIWLAVGVLCLLIGLILAGGAMLVLAAVPYDMLARPALLWLTPGVPLLAGAAALWVCHAQQGHDAFMLTRAQWALDRAVLDRVESRA</sequence>
<name>A0ABU9C7F2_9BURK</name>
<comment type="caution">
    <text evidence="2">The sequence shown here is derived from an EMBL/GenBank/DDBJ whole genome shotgun (WGS) entry which is preliminary data.</text>
</comment>
<accession>A0ABU9C7F2</accession>
<proteinExistence type="predicted"/>
<feature type="transmembrane region" description="Helical" evidence="1">
    <location>
        <begin position="42"/>
        <end position="66"/>
    </location>
</feature>
<feature type="transmembrane region" description="Helical" evidence="1">
    <location>
        <begin position="78"/>
        <end position="98"/>
    </location>
</feature>
<reference evidence="2 3" key="1">
    <citation type="submission" date="2024-04" db="EMBL/GenBank/DDBJ databases">
        <title>Novel species of the genus Ideonella isolated from streams.</title>
        <authorList>
            <person name="Lu H."/>
        </authorList>
    </citation>
    <scope>NUCLEOTIDE SEQUENCE [LARGE SCALE GENOMIC DNA]</scope>
    <source>
        <strain evidence="2 3">LYT19W</strain>
    </source>
</reference>